<dbReference type="EMBL" id="MCFC01000017">
    <property type="protein sequence ID" value="ORY31027.1"/>
    <property type="molecule type" value="Genomic_DNA"/>
</dbReference>
<keyword evidence="3" id="KW-0906">Nuclear pore complex</keyword>
<dbReference type="GO" id="GO:0006607">
    <property type="term" value="P:NLS-bearing protein import into nucleus"/>
    <property type="evidence" value="ECO:0007669"/>
    <property type="project" value="TreeGrafter"/>
</dbReference>
<feature type="compositionally biased region" description="Low complexity" evidence="5">
    <location>
        <begin position="78"/>
        <end position="108"/>
    </location>
</feature>
<dbReference type="InterPro" id="IPR024864">
    <property type="entry name" value="Nup54/Nup57/Nup44"/>
</dbReference>
<accession>A0A1Y2B963</accession>
<dbReference type="GO" id="GO:0036228">
    <property type="term" value="P:protein localization to nuclear inner membrane"/>
    <property type="evidence" value="ECO:0007669"/>
    <property type="project" value="TreeGrafter"/>
</dbReference>
<evidence type="ECO:0000256" key="1">
    <source>
        <dbReference type="ARBA" id="ARBA00004567"/>
    </source>
</evidence>
<feature type="compositionally biased region" description="Low complexity" evidence="5">
    <location>
        <begin position="15"/>
        <end position="24"/>
    </location>
</feature>
<dbReference type="Pfam" id="PF13634">
    <property type="entry name" value="Nucleoporin_FG"/>
    <property type="match status" value="2"/>
</dbReference>
<feature type="compositionally biased region" description="Gly residues" evidence="5">
    <location>
        <begin position="441"/>
        <end position="458"/>
    </location>
</feature>
<evidence type="ECO:0000313" key="7">
    <source>
        <dbReference type="EMBL" id="ORY31027.1"/>
    </source>
</evidence>
<evidence type="ECO:0000256" key="2">
    <source>
        <dbReference type="ARBA" id="ARBA00022448"/>
    </source>
</evidence>
<reference evidence="7 8" key="1">
    <citation type="submission" date="2016-07" db="EMBL/GenBank/DDBJ databases">
        <title>Pervasive Adenine N6-methylation of Active Genes in Fungi.</title>
        <authorList>
            <consortium name="DOE Joint Genome Institute"/>
            <person name="Mondo S.J."/>
            <person name="Dannebaum R.O."/>
            <person name="Kuo R.C."/>
            <person name="Labutti K."/>
            <person name="Haridas S."/>
            <person name="Kuo A."/>
            <person name="Salamov A."/>
            <person name="Ahrendt S.R."/>
            <person name="Lipzen A."/>
            <person name="Sullivan W."/>
            <person name="Andreopoulos W.B."/>
            <person name="Clum A."/>
            <person name="Lindquist E."/>
            <person name="Daum C."/>
            <person name="Ramamoorthy G.K."/>
            <person name="Gryganskyi A."/>
            <person name="Culley D."/>
            <person name="Magnuson J.K."/>
            <person name="James T.Y."/>
            <person name="O'Malley M.A."/>
            <person name="Stajich J.E."/>
            <person name="Spatafora J.W."/>
            <person name="Visel A."/>
            <person name="Grigoriev I.V."/>
        </authorList>
    </citation>
    <scope>NUCLEOTIDE SEQUENCE [LARGE SCALE GENOMIC DNA]</scope>
    <source>
        <strain evidence="7 8">68-887.2</strain>
    </source>
</reference>
<feature type="compositionally biased region" description="Gly residues" evidence="5">
    <location>
        <begin position="110"/>
        <end position="122"/>
    </location>
</feature>
<feature type="compositionally biased region" description="Low complexity" evidence="5">
    <location>
        <begin position="151"/>
        <end position="171"/>
    </location>
</feature>
<feature type="compositionally biased region" description="Gly residues" evidence="5">
    <location>
        <begin position="63"/>
        <end position="77"/>
    </location>
</feature>
<dbReference type="GO" id="GO:0017056">
    <property type="term" value="F:structural constituent of nuclear pore"/>
    <property type="evidence" value="ECO:0007669"/>
    <property type="project" value="TreeGrafter"/>
</dbReference>
<keyword evidence="3" id="KW-0811">Translocation</keyword>
<dbReference type="FunCoup" id="A0A1Y2B963">
    <property type="interactions" value="53"/>
</dbReference>
<keyword evidence="4" id="KW-0539">Nucleus</keyword>
<name>A0A1Y2B963_9TREE</name>
<evidence type="ECO:0000259" key="6">
    <source>
        <dbReference type="Pfam" id="PF13874"/>
    </source>
</evidence>
<comment type="caution">
    <text evidence="7">The sequence shown here is derived from an EMBL/GenBank/DDBJ whole genome shotgun (WGS) entry which is preliminary data.</text>
</comment>
<dbReference type="InterPro" id="IPR025574">
    <property type="entry name" value="Nucleoporin_FG_rpt"/>
</dbReference>
<dbReference type="PANTHER" id="PTHR13000:SF0">
    <property type="entry name" value="NUCLEOPORIN P54"/>
    <property type="match status" value="1"/>
</dbReference>
<feature type="compositionally biased region" description="Polar residues" evidence="5">
    <location>
        <begin position="32"/>
        <end position="60"/>
    </location>
</feature>
<dbReference type="AlphaFoldDB" id="A0A1Y2B963"/>
<dbReference type="Pfam" id="PF13874">
    <property type="entry name" value="Nup54"/>
    <property type="match status" value="1"/>
</dbReference>
<dbReference type="OrthoDB" id="6162375at2759"/>
<keyword evidence="8" id="KW-1185">Reference proteome</keyword>
<feature type="domain" description="Nucleoporin Nup54 alpha-helical" evidence="6">
    <location>
        <begin position="313"/>
        <end position="432"/>
    </location>
</feature>
<evidence type="ECO:0000256" key="4">
    <source>
        <dbReference type="ARBA" id="ARBA00023242"/>
    </source>
</evidence>
<protein>
    <submittedName>
        <fullName evidence="7">Nucleoporin complex subunit 54-domain-containing protein</fullName>
    </submittedName>
</protein>
<dbReference type="STRING" id="71784.A0A1Y2B963"/>
<gene>
    <name evidence="7" type="ORF">BCR39DRAFT_558387</name>
</gene>
<feature type="compositionally biased region" description="Low complexity" evidence="5">
    <location>
        <begin position="209"/>
        <end position="219"/>
    </location>
</feature>
<feature type="region of interest" description="Disordered" evidence="5">
    <location>
        <begin position="432"/>
        <end position="458"/>
    </location>
</feature>
<feature type="compositionally biased region" description="Polar residues" evidence="5">
    <location>
        <begin position="182"/>
        <end position="208"/>
    </location>
</feature>
<dbReference type="GO" id="GO:0044613">
    <property type="term" value="C:nuclear pore central transport channel"/>
    <property type="evidence" value="ECO:0007669"/>
    <property type="project" value="TreeGrafter"/>
</dbReference>
<evidence type="ECO:0000313" key="8">
    <source>
        <dbReference type="Proteomes" id="UP000193986"/>
    </source>
</evidence>
<feature type="compositionally biased region" description="Low complexity" evidence="5">
    <location>
        <begin position="123"/>
        <end position="142"/>
    </location>
</feature>
<dbReference type="GO" id="GO:0006999">
    <property type="term" value="P:nuclear pore organization"/>
    <property type="evidence" value="ECO:0007669"/>
    <property type="project" value="TreeGrafter"/>
</dbReference>
<dbReference type="Proteomes" id="UP000193986">
    <property type="component" value="Unassembled WGS sequence"/>
</dbReference>
<comment type="subcellular location">
    <subcellularLocation>
        <location evidence="1">Nucleus</location>
        <location evidence="1">Nuclear pore complex</location>
    </subcellularLocation>
</comment>
<dbReference type="InParanoid" id="A0A1Y2B963"/>
<feature type="compositionally biased region" description="Low complexity" evidence="5">
    <location>
        <begin position="227"/>
        <end position="247"/>
    </location>
</feature>
<organism evidence="7 8">
    <name type="scientific">Naematelia encephala</name>
    <dbReference type="NCBI Taxonomy" id="71784"/>
    <lineage>
        <taxon>Eukaryota</taxon>
        <taxon>Fungi</taxon>
        <taxon>Dikarya</taxon>
        <taxon>Basidiomycota</taxon>
        <taxon>Agaricomycotina</taxon>
        <taxon>Tremellomycetes</taxon>
        <taxon>Tremellales</taxon>
        <taxon>Naemateliaceae</taxon>
        <taxon>Naematelia</taxon>
    </lineage>
</organism>
<keyword evidence="3" id="KW-0509">mRNA transport</keyword>
<dbReference type="PANTHER" id="PTHR13000">
    <property type="entry name" value="NUCLEOPORIN P54"/>
    <property type="match status" value="1"/>
</dbReference>
<keyword evidence="3" id="KW-0653">Protein transport</keyword>
<evidence type="ECO:0000256" key="5">
    <source>
        <dbReference type="SAM" id="MobiDB-lite"/>
    </source>
</evidence>
<dbReference type="InterPro" id="IPR025712">
    <property type="entry name" value="Nup54_alpha-helical_dom"/>
</dbReference>
<feature type="region of interest" description="Disordered" evidence="5">
    <location>
        <begin position="1"/>
        <end position="260"/>
    </location>
</feature>
<keyword evidence="2" id="KW-0813">Transport</keyword>
<evidence type="ECO:0000256" key="3">
    <source>
        <dbReference type="ARBA" id="ARBA00023132"/>
    </source>
</evidence>
<sequence length="541" mass="56152">MSTFSFGAPAGQNNAAASTSTSTSKPLFGGFSTPNPQQAGNSNTNLFGQPSANANPSVPASTGGTGMFGSQTGGGLFGSTSMTAQPQQQSQGQSGLFGSTNNQQQQQQGGLFGAQPSGGGIFGATQGTQQPGTSSGSGLFGASAGGGGLFGSTAQNQNQSQNQNQNQASSSLFGAKPGGLFGSTNTTGGLGQSTQQPSGGLFSSTTQPQQGGLFGAQSQLGGGGSFGTQPQFQQQGGAAGFGAPSQSALQQSTNPSRGALFQTAPKPEMNIEERIKNIYNAWDPNHPDCRFKYYFYNVVEPGTAGQYARPAGAADEAKWQRALRENPDPSSMIPVLATGWSDVQKRIQMQENVASVHQQIIKDITAALSKLTRDTSLASSIRVTTLQSELQSLLHRFIHVVALLSQHVSAPTRTDDNETRAKLESVKAELDGRTKRPGNSIGAGGSGTPRGKGVGGGGGGGRMIGEVNELWASVEELRRWRRLRGDTGAVGWTGDERALSDVAEVLGQQQIALQKLTELVRDDNFDADVIKQGLGMINSDR</sequence>
<proteinExistence type="predicted"/>